<keyword evidence="2" id="KW-1185">Reference proteome</keyword>
<gene>
    <name evidence="1" type="ORF">R4Z09_24075</name>
</gene>
<dbReference type="EMBL" id="CP137640">
    <property type="protein sequence ID" value="WVX80303.1"/>
    <property type="molecule type" value="Genomic_DNA"/>
</dbReference>
<evidence type="ECO:0000313" key="1">
    <source>
        <dbReference type="EMBL" id="WVX80303.1"/>
    </source>
</evidence>
<dbReference type="RefSeq" id="WP_338449233.1">
    <property type="nucleotide sequence ID" value="NZ_CP137640.1"/>
</dbReference>
<dbReference type="Proteomes" id="UP001357223">
    <property type="component" value="Chromosome"/>
</dbReference>
<reference evidence="1 2" key="1">
    <citation type="submission" date="2023-10" db="EMBL/GenBank/DDBJ databases">
        <title>Niallia locisalis sp.nov. isolated from a salt pond sample.</title>
        <authorList>
            <person name="Li X.-J."/>
            <person name="Dong L."/>
        </authorList>
    </citation>
    <scope>NUCLEOTIDE SEQUENCE [LARGE SCALE GENOMIC DNA]</scope>
    <source>
        <strain evidence="1 2">DSM 29761</strain>
    </source>
</reference>
<evidence type="ECO:0000313" key="2">
    <source>
        <dbReference type="Proteomes" id="UP001357223"/>
    </source>
</evidence>
<protein>
    <submittedName>
        <fullName evidence="1">Uncharacterized protein</fullName>
    </submittedName>
</protein>
<accession>A0ABZ2CB84</accession>
<organism evidence="1 2">
    <name type="scientific">Niallia oryzisoli</name>
    <dbReference type="NCBI Taxonomy" id="1737571"/>
    <lineage>
        <taxon>Bacteria</taxon>
        <taxon>Bacillati</taxon>
        <taxon>Bacillota</taxon>
        <taxon>Bacilli</taxon>
        <taxon>Bacillales</taxon>
        <taxon>Bacillaceae</taxon>
        <taxon>Niallia</taxon>
    </lineage>
</organism>
<sequence>MLIKPLTESTKLKMLRSLNTRMDLSLSEKQYYTNLEKGYHGEKKCEAMLLEKQLSDLIISDLLLEKIILLFKLIQHLFHKGRFTSLK</sequence>
<proteinExistence type="predicted"/>
<name>A0ABZ2CB84_9BACI</name>